<gene>
    <name evidence="2" type="ORF">C8Q71DRAFT_853710</name>
</gene>
<feature type="compositionally biased region" description="Basic residues" evidence="1">
    <location>
        <begin position="396"/>
        <end position="405"/>
    </location>
</feature>
<evidence type="ECO:0000256" key="1">
    <source>
        <dbReference type="SAM" id="MobiDB-lite"/>
    </source>
</evidence>
<proteinExistence type="predicted"/>
<feature type="compositionally biased region" description="Basic and acidic residues" evidence="1">
    <location>
        <begin position="31"/>
        <end position="46"/>
    </location>
</feature>
<organism evidence="2 3">
    <name type="scientific">Rhodofomes roseus</name>
    <dbReference type="NCBI Taxonomy" id="34475"/>
    <lineage>
        <taxon>Eukaryota</taxon>
        <taxon>Fungi</taxon>
        <taxon>Dikarya</taxon>
        <taxon>Basidiomycota</taxon>
        <taxon>Agaricomycotina</taxon>
        <taxon>Agaricomycetes</taxon>
        <taxon>Polyporales</taxon>
        <taxon>Rhodofomes</taxon>
    </lineage>
</organism>
<dbReference type="RefSeq" id="XP_047784272.1">
    <property type="nucleotide sequence ID" value="XM_047926968.1"/>
</dbReference>
<protein>
    <submittedName>
        <fullName evidence="2">Uncharacterized protein</fullName>
    </submittedName>
</protein>
<accession>A0ABQ8KVZ8</accession>
<name>A0ABQ8KVZ8_9APHY</name>
<evidence type="ECO:0000313" key="2">
    <source>
        <dbReference type="EMBL" id="KAH9843225.1"/>
    </source>
</evidence>
<feature type="region of interest" description="Disordered" evidence="1">
    <location>
        <begin position="1"/>
        <end position="46"/>
    </location>
</feature>
<feature type="compositionally biased region" description="Basic and acidic residues" evidence="1">
    <location>
        <begin position="359"/>
        <end position="368"/>
    </location>
</feature>
<sequence>MATVTYGPSFAVTAKPQEPPRRLAPPPLPPEQRKAMEAARNEKQESISARIEKWHAYTTAYAEEMAKDFNKTPEHFLHLLFSQGSRSKESRKQNPCNAWSSKVVKEANAGAAPGQTRRMVNVQRERKHEYYSLTLEEKAELEAPLEDVRQSKKFGARLTVRAVLNDVNATSGRMELEMYGLCLRTGMQGFFCVFKSKAGIPYSPRWYFTNPHINTYLGLAIRKGWDVENIGALAEAFAVAGCDFMKFLRTAKERADFLKAEIRSVIQKQLVDLTGNKHVRMNYVNFERDFIVKFGINVTGWTFDKFINPSEMSTSLPPLQKLLSALKDGSCRFYRLPEPERVRREEEFNRKVLSGEIAPRKERQDKGVLRGKRAANAVDPGSDTDDGGTESQPLAKRPRTSRKSTQKPLDPKSAEFIDNSDNEGGAA</sequence>
<dbReference type="EMBL" id="JADCUA010000002">
    <property type="protein sequence ID" value="KAH9843225.1"/>
    <property type="molecule type" value="Genomic_DNA"/>
</dbReference>
<dbReference type="Proteomes" id="UP000814176">
    <property type="component" value="Unassembled WGS sequence"/>
</dbReference>
<reference evidence="2 3" key="1">
    <citation type="journal article" date="2021" name="Environ. Microbiol.">
        <title>Gene family expansions and transcriptome signatures uncover fungal adaptations to wood decay.</title>
        <authorList>
            <person name="Hage H."/>
            <person name="Miyauchi S."/>
            <person name="Viragh M."/>
            <person name="Drula E."/>
            <person name="Min B."/>
            <person name="Chaduli D."/>
            <person name="Navarro D."/>
            <person name="Favel A."/>
            <person name="Norest M."/>
            <person name="Lesage-Meessen L."/>
            <person name="Balint B."/>
            <person name="Merenyi Z."/>
            <person name="de Eugenio L."/>
            <person name="Morin E."/>
            <person name="Martinez A.T."/>
            <person name="Baldrian P."/>
            <person name="Stursova M."/>
            <person name="Martinez M.J."/>
            <person name="Novotny C."/>
            <person name="Magnuson J.K."/>
            <person name="Spatafora J.W."/>
            <person name="Maurice S."/>
            <person name="Pangilinan J."/>
            <person name="Andreopoulos W."/>
            <person name="LaButti K."/>
            <person name="Hundley H."/>
            <person name="Na H."/>
            <person name="Kuo A."/>
            <person name="Barry K."/>
            <person name="Lipzen A."/>
            <person name="Henrissat B."/>
            <person name="Riley R."/>
            <person name="Ahrendt S."/>
            <person name="Nagy L.G."/>
            <person name="Grigoriev I.V."/>
            <person name="Martin F."/>
            <person name="Rosso M.N."/>
        </authorList>
    </citation>
    <scope>NUCLEOTIDE SEQUENCE [LARGE SCALE GENOMIC DNA]</scope>
    <source>
        <strain evidence="2 3">CIRM-BRFM 1785</strain>
    </source>
</reference>
<evidence type="ECO:0000313" key="3">
    <source>
        <dbReference type="Proteomes" id="UP000814176"/>
    </source>
</evidence>
<dbReference type="GeneID" id="72007700"/>
<keyword evidence="3" id="KW-1185">Reference proteome</keyword>
<comment type="caution">
    <text evidence="2">The sequence shown here is derived from an EMBL/GenBank/DDBJ whole genome shotgun (WGS) entry which is preliminary data.</text>
</comment>
<feature type="region of interest" description="Disordered" evidence="1">
    <location>
        <begin position="359"/>
        <end position="427"/>
    </location>
</feature>